<protein>
    <recommendedName>
        <fullName evidence="1">Tip attachment protein J domain-containing protein</fullName>
    </recommendedName>
</protein>
<feature type="domain" description="Tip attachment protein J" evidence="1">
    <location>
        <begin position="153"/>
        <end position="248"/>
    </location>
</feature>
<dbReference type="KEGG" id="lpv:HYN51_05140"/>
<evidence type="ECO:0000313" key="3">
    <source>
        <dbReference type="Proteomes" id="UP000244908"/>
    </source>
</evidence>
<dbReference type="EMBL" id="CP029185">
    <property type="protein sequence ID" value="AWH87996.1"/>
    <property type="molecule type" value="Genomic_DNA"/>
</dbReference>
<evidence type="ECO:0000259" key="1">
    <source>
        <dbReference type="Pfam" id="PF13550"/>
    </source>
</evidence>
<dbReference type="Proteomes" id="UP000244908">
    <property type="component" value="Chromosome"/>
</dbReference>
<dbReference type="InterPro" id="IPR032876">
    <property type="entry name" value="J_dom"/>
</dbReference>
<organism evidence="2 3">
    <name type="scientific">Limnobaculum parvum</name>
    <dbReference type="NCBI Taxonomy" id="2172103"/>
    <lineage>
        <taxon>Bacteria</taxon>
        <taxon>Pseudomonadati</taxon>
        <taxon>Pseudomonadota</taxon>
        <taxon>Gammaproteobacteria</taxon>
        <taxon>Enterobacterales</taxon>
        <taxon>Budviciaceae</taxon>
        <taxon>Limnobaculum</taxon>
    </lineage>
</organism>
<evidence type="ECO:0000313" key="2">
    <source>
        <dbReference type="EMBL" id="AWH87996.1"/>
    </source>
</evidence>
<dbReference type="NCBIfam" id="NF040662">
    <property type="entry name" value="attach_TipJ_rel"/>
    <property type="match status" value="1"/>
</dbReference>
<dbReference type="Pfam" id="PF13550">
    <property type="entry name" value="Phage-tail_3"/>
    <property type="match status" value="1"/>
</dbReference>
<gene>
    <name evidence="2" type="ORF">HYN51_05140</name>
</gene>
<dbReference type="OrthoDB" id="6243207at2"/>
<accession>A0A2Y9TWJ4</accession>
<keyword evidence="3" id="KW-1185">Reference proteome</keyword>
<sequence>MYWQALRGRLLNRPTSYAGVTTMGVTVETGGKLAAQSDRRVNIVATRLYEYGNDRSLSGALYHVGNSLGLNMDTDTINQLENTYWTPGNEFFDFAATDSISALEMLQKITNAGKSYFLLSDGLASVGREGIKPWIGIISPQEMTTDLQTAFIAPSQDDYGGVDVTYVNGTTWAEEVVQCRTAGNPSPEKVESYNLDGVLSRDRAYQIGMRRLMKYRYQRLSFSLTTEMDAMCYNVGDRLVLTDDIPGDKTISCLIESVVTVGLVTTLTVSELLDWTFENPRVLIRYQDGTASGLITATQAGDYQLAVPYIPAFDSMVINDPVIEPPRLIFCASTRAGYDAIVSEIAPQHDGTCQVTANEYRSNFYIYDDAVYPGLPS</sequence>
<name>A0A2Y9TWJ4_9GAMM</name>
<dbReference type="AlphaFoldDB" id="A0A2Y9TWJ4"/>
<reference evidence="2 3" key="1">
    <citation type="journal article" date="2019" name="Int. J. Syst. Evol. Microbiol.">
        <title>Limnobaculum parvum gen. nov., sp. nov., isolated from a freshwater lake.</title>
        <authorList>
            <person name="Baek C."/>
            <person name="Shin S.K."/>
            <person name="Yi H."/>
        </authorList>
    </citation>
    <scope>NUCLEOTIDE SEQUENCE [LARGE SCALE GENOMIC DNA]</scope>
    <source>
        <strain evidence="2 3">HYN0051</strain>
    </source>
</reference>
<proteinExistence type="predicted"/>